<comment type="caution">
    <text evidence="3">The sequence shown here is derived from an EMBL/GenBank/DDBJ whole genome shotgun (WGS) entry which is preliminary data.</text>
</comment>
<organism evidence="3 4">
    <name type="scientific">Natrarchaeobius halalkaliphilus</name>
    <dbReference type="NCBI Taxonomy" id="1679091"/>
    <lineage>
        <taxon>Archaea</taxon>
        <taxon>Methanobacteriati</taxon>
        <taxon>Methanobacteriota</taxon>
        <taxon>Stenosarchaea group</taxon>
        <taxon>Halobacteria</taxon>
        <taxon>Halobacteriales</taxon>
        <taxon>Natrialbaceae</taxon>
        <taxon>Natrarchaeobius</taxon>
    </lineage>
</organism>
<keyword evidence="2" id="KW-0812">Transmembrane</keyword>
<feature type="transmembrane region" description="Helical" evidence="2">
    <location>
        <begin position="41"/>
        <end position="58"/>
    </location>
</feature>
<evidence type="ECO:0000256" key="2">
    <source>
        <dbReference type="SAM" id="Phobius"/>
    </source>
</evidence>
<protein>
    <submittedName>
        <fullName evidence="3">DUF58 domain-containing protein</fullName>
    </submittedName>
</protein>
<evidence type="ECO:0000256" key="1">
    <source>
        <dbReference type="SAM" id="MobiDB-lite"/>
    </source>
</evidence>
<dbReference type="PANTHER" id="PTHR34351:SF1">
    <property type="entry name" value="SLR1927 PROTEIN"/>
    <property type="match status" value="1"/>
</dbReference>
<dbReference type="AlphaFoldDB" id="A0A3N6P9A2"/>
<name>A0A3N6P9A2_9EURY</name>
<feature type="transmembrane region" description="Helical" evidence="2">
    <location>
        <begin position="65"/>
        <end position="84"/>
    </location>
</feature>
<keyword evidence="2" id="KW-0472">Membrane</keyword>
<feature type="region of interest" description="Disordered" evidence="1">
    <location>
        <begin position="1"/>
        <end position="34"/>
    </location>
</feature>
<dbReference type="Proteomes" id="UP000273828">
    <property type="component" value="Unassembled WGS sequence"/>
</dbReference>
<gene>
    <name evidence="3" type="ORF">EA462_00720</name>
</gene>
<keyword evidence="4" id="KW-1185">Reference proteome</keyword>
<dbReference type="EMBL" id="REFY01000001">
    <property type="protein sequence ID" value="RQG92785.1"/>
    <property type="molecule type" value="Genomic_DNA"/>
</dbReference>
<proteinExistence type="predicted"/>
<evidence type="ECO:0000313" key="3">
    <source>
        <dbReference type="EMBL" id="RQG92785.1"/>
    </source>
</evidence>
<sequence length="397" mass="42680">MESGRTTGRVTAIEWSKRPSSASRSRRSGCSPGDPPVRLTLRGWVVVAVIAFSLWTSARYGPRSLNAVVVPATIVVLAGVVSVARISRPSVERTTSSEGVAGDGLTIEHVIDGDRTVSATLSEAADGELYDVKSDGDPTTETVLEAGVQTRFEYELHLEKRGTDVIGPLSIVVTDVFGLVARRFDDDGTTSLVVVPPTKELRAGPTERLLAPAVESDRDERAEFDHLREYRRGDSLRDVHWKSTAKRADDGLFVTEYVAEGDAGSVTIALECVEGRADELATAAASVADSLLERGVRVGLVRSDGGAPLAPGTGREHRRDVLEILAVVDSGELAVDTRREADVRIRADESETTVSVGDVETSFERLRRGRDHGREFGPTVDETRSDDPGMDDFGAVA</sequence>
<reference evidence="3 4" key="1">
    <citation type="submission" date="2018-10" db="EMBL/GenBank/DDBJ databases">
        <title>Natrarchaeobius chitinivorans gen. nov., sp. nov., and Natrarchaeobius haloalkaliphilus sp. nov., alkaliphilic, chitin-utilizing haloarchaea from hypersaline alkaline lakes.</title>
        <authorList>
            <person name="Sorokin D.Y."/>
            <person name="Elcheninov A.G."/>
            <person name="Kostrikina N.A."/>
            <person name="Bale N.J."/>
            <person name="Sinninghe Damste J.S."/>
            <person name="Khijniak T.V."/>
            <person name="Kublanov I.V."/>
            <person name="Toshchakov S.V."/>
        </authorList>
    </citation>
    <scope>NUCLEOTIDE SEQUENCE [LARGE SCALE GENOMIC DNA]</scope>
    <source>
        <strain evidence="3 4">AArcht-Sl</strain>
    </source>
</reference>
<feature type="region of interest" description="Disordered" evidence="1">
    <location>
        <begin position="367"/>
        <end position="397"/>
    </location>
</feature>
<keyword evidence="2" id="KW-1133">Transmembrane helix</keyword>
<evidence type="ECO:0000313" key="4">
    <source>
        <dbReference type="Proteomes" id="UP000273828"/>
    </source>
</evidence>
<accession>A0A3N6P9A2</accession>
<dbReference type="PANTHER" id="PTHR34351">
    <property type="entry name" value="SLR1927 PROTEIN-RELATED"/>
    <property type="match status" value="1"/>
</dbReference>
<feature type="compositionally biased region" description="Low complexity" evidence="1">
    <location>
        <begin position="18"/>
        <end position="32"/>
    </location>
</feature>